<proteinExistence type="predicted"/>
<keyword evidence="3" id="KW-1185">Reference proteome</keyword>
<dbReference type="EMBL" id="LQCK02000045">
    <property type="protein sequence ID" value="KZB94047.1"/>
    <property type="molecule type" value="Genomic_DNA"/>
</dbReference>
<organism evidence="2 3">
    <name type="scientific">Sphingomonas melonis TY</name>
    <dbReference type="NCBI Taxonomy" id="621456"/>
    <lineage>
        <taxon>Bacteria</taxon>
        <taxon>Pseudomonadati</taxon>
        <taxon>Pseudomonadota</taxon>
        <taxon>Alphaproteobacteria</taxon>
        <taxon>Sphingomonadales</taxon>
        <taxon>Sphingomonadaceae</taxon>
        <taxon>Sphingomonas</taxon>
    </lineage>
</organism>
<evidence type="ECO:0000256" key="1">
    <source>
        <dbReference type="SAM" id="Phobius"/>
    </source>
</evidence>
<reference evidence="2" key="1">
    <citation type="submission" date="2016-03" db="EMBL/GenBank/DDBJ databases">
        <title>Sphingomonas melonis TY, whole genome shotgun sequencing.</title>
        <authorList>
            <person name="Wang H."/>
            <person name="Zhu P."/>
        </authorList>
    </citation>
    <scope>NUCLEOTIDE SEQUENCE [LARGE SCALE GENOMIC DNA]</scope>
    <source>
        <strain evidence="2">TY</strain>
    </source>
</reference>
<keyword evidence="1" id="KW-1133">Transmembrane helix</keyword>
<evidence type="ECO:0000313" key="2">
    <source>
        <dbReference type="EMBL" id="KZB94047.1"/>
    </source>
</evidence>
<protein>
    <submittedName>
        <fullName evidence="2">Uncharacterized protein</fullName>
    </submittedName>
</protein>
<dbReference type="RefSeq" id="WP_018250631.1">
    <property type="nucleotide sequence ID" value="NZ_LQCK02000045.1"/>
</dbReference>
<keyword evidence="1" id="KW-0812">Transmembrane</keyword>
<keyword evidence="1" id="KW-0472">Membrane</keyword>
<dbReference type="Pfam" id="PF11739">
    <property type="entry name" value="YdbH-like"/>
    <property type="match status" value="1"/>
</dbReference>
<comment type="caution">
    <text evidence="2">The sequence shown here is derived from an EMBL/GenBank/DDBJ whole genome shotgun (WGS) entry which is preliminary data.</text>
</comment>
<name>A0A175Y013_9SPHN</name>
<dbReference type="InterPro" id="IPR021730">
    <property type="entry name" value="YdbH"/>
</dbReference>
<dbReference type="OrthoDB" id="7597031at2"/>
<sequence>MKAVMDDAAHPPRETLPRRRRGFGAFSRRRSIALGVALVVLAALIALWSVRRPIAARVIDRELAKLGVPARYTIGTFGTGRQRLKNVVLGDPADPDLVADWLEAETRIGLDGAKVVGVRAGHVRLRARWVGGKLSFGAIDRLLPAPSGQATPFALPALFVDAEDARLRVETPAGVLGLKVSGRGRLDDGFAGNVALVGDTLRLNDCVARGVQAALRVTVAKGAPTVAGPVRLARGACGTSRIADVAADIDARLSSAFDAWRGSARLASGAVAGGGAGAARLTGSATFDGNATATEGQADLAASAVRAPGGAAHTLAVQGRYRIGAEQLFAGTVTVAGGQIAPRMLAVLDARTGAGSPVAPLVRQFSLALRQAGQAIDGSADLAVRQAGGSGQLRVTRAALAAASGARLRLGGGSGIAYGWPQARVHIDTAVQIAGGGLPQADVQLAQARAGAPIRGRAIVAPYAAGGARLALAPVTFSAGSGGVTRITTRIDLSGPLGDGRIDGLQAPLDLDWDGRGRLRVDPGCVAVAIQRLAVAGLVLDPVGTRVCPRSGAAAVVTVERERIGGGVRLPATRLTGRLGGTPLTLAASGSELRLEDNGFALSGVAARLGSPERVTRIDLGQLTGRIAGGGVAGQFAGGSGQIGNVPLLLGAAAGDWNLRGGVLALTGAMTVDDAAADPRFKTLAARDVTLRLADGTITAGGTLYEPTKAVKVADVRIVHRLSAGAGTADLTVPGIVFTKDVQPDLLTRLTFGVVAEVRATVTGNAHIGWTPEGVTSTGTFATKDAALAAAFGPVSGLSTTIHFSDLLSLASAPGLVATVKTINPGIAVTDGTIVYQLLPEQRVQIDSGVWPFAGGTMTLLPTTLDFAQAGQRRLTFRLDGVAADQFLQQFDFKNLDATGIFDGELPMIFDDTGGRIEGGRLTVRPGGGSIAYVGDLTQKDLGIWGNIAFQALKSLRYRNLTISMNGPLAGEMVTAVRFAGVTQGEGAKSNFIVRRLQKLPFVFNITIKAPFRGLLDSAQSFYDPSRLLPQLIDRERRKAVIQPPASAPVPQPKQD</sequence>
<accession>A0A175Y013</accession>
<dbReference type="Proteomes" id="UP000078460">
    <property type="component" value="Unassembled WGS sequence"/>
</dbReference>
<gene>
    <name evidence="2" type="ORF">AVM11_08555</name>
</gene>
<dbReference type="AlphaFoldDB" id="A0A175Y013"/>
<feature type="transmembrane region" description="Helical" evidence="1">
    <location>
        <begin position="31"/>
        <end position="50"/>
    </location>
</feature>
<evidence type="ECO:0000313" key="3">
    <source>
        <dbReference type="Proteomes" id="UP000078460"/>
    </source>
</evidence>